<proteinExistence type="predicted"/>
<reference evidence="1" key="1">
    <citation type="submission" date="2023-06" db="EMBL/GenBank/DDBJ databases">
        <authorList>
            <consortium name="Lawrence Berkeley National Laboratory"/>
            <person name="Ahrendt S."/>
            <person name="Sahu N."/>
            <person name="Indic B."/>
            <person name="Wong-Bajracharya J."/>
            <person name="Merenyi Z."/>
            <person name="Ke H.-M."/>
            <person name="Monk M."/>
            <person name="Kocsube S."/>
            <person name="Drula E."/>
            <person name="Lipzen A."/>
            <person name="Balint B."/>
            <person name="Henrissat B."/>
            <person name="Andreopoulos B."/>
            <person name="Martin F.M."/>
            <person name="Harder C.B."/>
            <person name="Rigling D."/>
            <person name="Ford K.L."/>
            <person name="Foster G.D."/>
            <person name="Pangilinan J."/>
            <person name="Papanicolaou A."/>
            <person name="Barry K."/>
            <person name="LaButti K."/>
            <person name="Viragh M."/>
            <person name="Koriabine M."/>
            <person name="Yan M."/>
            <person name="Riley R."/>
            <person name="Champramary S."/>
            <person name="Plett K.L."/>
            <person name="Tsai I.J."/>
            <person name="Slot J."/>
            <person name="Sipos G."/>
            <person name="Plett J."/>
            <person name="Nagy L.G."/>
            <person name="Grigoriev I.V."/>
        </authorList>
    </citation>
    <scope>NUCLEOTIDE SEQUENCE</scope>
    <source>
        <strain evidence="1">FPL87.14</strain>
    </source>
</reference>
<name>A0AA39IC20_9AGAR</name>
<dbReference type="Proteomes" id="UP001175226">
    <property type="component" value="Unassembled WGS sequence"/>
</dbReference>
<accession>A0AA39IC20</accession>
<comment type="caution">
    <text evidence="1">The sequence shown here is derived from an EMBL/GenBank/DDBJ whole genome shotgun (WGS) entry which is preliminary data.</text>
</comment>
<organism evidence="1 2">
    <name type="scientific">Armillaria borealis</name>
    <dbReference type="NCBI Taxonomy" id="47425"/>
    <lineage>
        <taxon>Eukaryota</taxon>
        <taxon>Fungi</taxon>
        <taxon>Dikarya</taxon>
        <taxon>Basidiomycota</taxon>
        <taxon>Agaricomycotina</taxon>
        <taxon>Agaricomycetes</taxon>
        <taxon>Agaricomycetidae</taxon>
        <taxon>Agaricales</taxon>
        <taxon>Marasmiineae</taxon>
        <taxon>Physalacriaceae</taxon>
        <taxon>Armillaria</taxon>
    </lineage>
</organism>
<sequence>MADEYIHLATEHGPIHYQLVGVVYFGHSHFTSRYIDPSGTVWFNDGMVQGRRAAHEGHISNLNMLKDPTGKIPDAFIYRWLAA</sequence>
<dbReference type="EMBL" id="JAUEPT010000384">
    <property type="protein sequence ID" value="KAK0421660.1"/>
    <property type="molecule type" value="Genomic_DNA"/>
</dbReference>
<evidence type="ECO:0000313" key="1">
    <source>
        <dbReference type="EMBL" id="KAK0421660.1"/>
    </source>
</evidence>
<protein>
    <submittedName>
        <fullName evidence="1">Uncharacterized protein</fullName>
    </submittedName>
</protein>
<evidence type="ECO:0000313" key="2">
    <source>
        <dbReference type="Proteomes" id="UP001175226"/>
    </source>
</evidence>
<gene>
    <name evidence="1" type="ORF">EV421DRAFT_1725316</name>
</gene>
<dbReference type="AlphaFoldDB" id="A0AA39IC20"/>
<keyword evidence="2" id="KW-1185">Reference proteome</keyword>